<dbReference type="GO" id="GO:0031071">
    <property type="term" value="F:cysteine desulfurase activity"/>
    <property type="evidence" value="ECO:0007669"/>
    <property type="project" value="UniProtKB-EC"/>
</dbReference>
<dbReference type="PANTHER" id="PTHR30508:SF1">
    <property type="entry name" value="UPF0051 PROTEIN ABCI8, CHLOROPLASTIC-RELATED"/>
    <property type="match status" value="1"/>
</dbReference>
<dbReference type="OrthoDB" id="446132at2759"/>
<dbReference type="GO" id="GO:0016887">
    <property type="term" value="F:ATP hydrolysis activity"/>
    <property type="evidence" value="ECO:0007669"/>
    <property type="project" value="InterPro"/>
</dbReference>
<evidence type="ECO:0000313" key="17">
    <source>
        <dbReference type="EMBL" id="CAE7740830.1"/>
    </source>
</evidence>
<keyword evidence="13" id="KW-0175">Coiled coil</keyword>
<dbReference type="InterPro" id="IPR010230">
    <property type="entry name" value="FeS-cluster_ATPase_SufC"/>
</dbReference>
<comment type="cofactor">
    <cofactor evidence="1">
        <name>pyridoxal 5'-phosphate</name>
        <dbReference type="ChEBI" id="CHEBI:597326"/>
    </cofactor>
</comment>
<evidence type="ECO:0000256" key="4">
    <source>
        <dbReference type="ARBA" id="ARBA00022475"/>
    </source>
</evidence>
<gene>
    <name evidence="17" type="ORF">SNEC2469_LOCUS21411</name>
</gene>
<dbReference type="InterPro" id="IPR035903">
    <property type="entry name" value="HesB-like_dom_sf"/>
</dbReference>
<dbReference type="NCBIfam" id="NF008773">
    <property type="entry name" value="PRK11814.1"/>
    <property type="match status" value="1"/>
</dbReference>
<accession>A0A812XKG4</accession>
<dbReference type="InterPro" id="IPR003808">
    <property type="entry name" value="Fe-S_metab-assoc_dom"/>
</dbReference>
<dbReference type="Pfam" id="PF02657">
    <property type="entry name" value="SufE"/>
    <property type="match status" value="1"/>
</dbReference>
<dbReference type="Pfam" id="PF01458">
    <property type="entry name" value="SUFBD_core"/>
    <property type="match status" value="2"/>
</dbReference>
<dbReference type="SUPFAM" id="SSF53300">
    <property type="entry name" value="vWA-like"/>
    <property type="match status" value="2"/>
</dbReference>
<keyword evidence="18" id="KW-1185">Reference proteome</keyword>
<dbReference type="Gene3D" id="3.40.50.300">
    <property type="entry name" value="P-loop containing nucleotide triphosphate hydrolases"/>
    <property type="match status" value="1"/>
</dbReference>
<evidence type="ECO:0000256" key="3">
    <source>
        <dbReference type="ARBA" id="ARBA00012239"/>
    </source>
</evidence>
<evidence type="ECO:0000256" key="2">
    <source>
        <dbReference type="ARBA" id="ARBA00004651"/>
    </source>
</evidence>
<dbReference type="InterPro" id="IPR055346">
    <property type="entry name" value="Fe-S_cluster_assembly_SufBD"/>
</dbReference>
<evidence type="ECO:0000256" key="1">
    <source>
        <dbReference type="ARBA" id="ARBA00001933"/>
    </source>
</evidence>
<evidence type="ECO:0000313" key="18">
    <source>
        <dbReference type="Proteomes" id="UP000601435"/>
    </source>
</evidence>
<dbReference type="InterPro" id="IPR045595">
    <property type="entry name" value="SufBD_N"/>
</dbReference>
<dbReference type="Proteomes" id="UP000601435">
    <property type="component" value="Unassembled WGS sequence"/>
</dbReference>
<dbReference type="InterPro" id="IPR002744">
    <property type="entry name" value="MIP18-like"/>
</dbReference>
<organism evidence="17 18">
    <name type="scientific">Symbiodinium necroappetens</name>
    <dbReference type="NCBI Taxonomy" id="1628268"/>
    <lineage>
        <taxon>Eukaryota</taxon>
        <taxon>Sar</taxon>
        <taxon>Alveolata</taxon>
        <taxon>Dinophyceae</taxon>
        <taxon>Suessiales</taxon>
        <taxon>Symbiodiniaceae</taxon>
        <taxon>Symbiodinium</taxon>
    </lineage>
</organism>
<dbReference type="InterPro" id="IPR015421">
    <property type="entry name" value="PyrdxlP-dep_Trfase_major"/>
</dbReference>
<dbReference type="PROSITE" id="PS00211">
    <property type="entry name" value="ABC_TRANSPORTER_1"/>
    <property type="match status" value="1"/>
</dbReference>
<evidence type="ECO:0000256" key="9">
    <source>
        <dbReference type="ARBA" id="ARBA00022989"/>
    </source>
</evidence>
<keyword evidence="8" id="KW-0663">Pyridoxal phosphate</keyword>
<keyword evidence="9 15" id="KW-1133">Transmembrane helix</keyword>
<comment type="subcellular location">
    <subcellularLocation>
        <location evidence="2">Cell membrane</location>
        <topology evidence="2">Multi-pass membrane protein</topology>
    </subcellularLocation>
</comment>
<dbReference type="SUPFAM" id="SSF82649">
    <property type="entry name" value="SufE/NifU"/>
    <property type="match status" value="1"/>
</dbReference>
<dbReference type="Gene3D" id="3.90.1010.10">
    <property type="match status" value="1"/>
</dbReference>
<evidence type="ECO:0000256" key="13">
    <source>
        <dbReference type="SAM" id="Coils"/>
    </source>
</evidence>
<dbReference type="InterPro" id="IPR000192">
    <property type="entry name" value="Aminotrans_V_dom"/>
</dbReference>
<dbReference type="GO" id="GO:0005524">
    <property type="term" value="F:ATP binding"/>
    <property type="evidence" value="ECO:0007669"/>
    <property type="project" value="UniProtKB-KW"/>
</dbReference>
<dbReference type="SMART" id="SM00382">
    <property type="entry name" value="AAA"/>
    <property type="match status" value="1"/>
</dbReference>
<dbReference type="Pfam" id="PF00005">
    <property type="entry name" value="ABC_tran"/>
    <property type="match status" value="1"/>
</dbReference>
<dbReference type="GO" id="GO:0030170">
    <property type="term" value="F:pyridoxal phosphate binding"/>
    <property type="evidence" value="ECO:0007669"/>
    <property type="project" value="InterPro"/>
</dbReference>
<dbReference type="SUPFAM" id="SSF117916">
    <property type="entry name" value="Fe-S cluster assembly (FSCA) domain-like"/>
    <property type="match status" value="1"/>
</dbReference>
<comment type="caution">
    <text evidence="17">The sequence shown here is derived from an EMBL/GenBank/DDBJ whole genome shotgun (WGS) entry which is preliminary data.</text>
</comment>
<evidence type="ECO:0000256" key="6">
    <source>
        <dbReference type="ARBA" id="ARBA00022741"/>
    </source>
</evidence>
<evidence type="ECO:0000256" key="15">
    <source>
        <dbReference type="SAM" id="Phobius"/>
    </source>
</evidence>
<name>A0A812XKG4_9DINO</name>
<feature type="coiled-coil region" evidence="13">
    <location>
        <begin position="669"/>
        <end position="717"/>
    </location>
</feature>
<dbReference type="Pfam" id="PF19295">
    <property type="entry name" value="SufBD_N"/>
    <property type="match status" value="1"/>
</dbReference>
<dbReference type="Pfam" id="PF01618">
    <property type="entry name" value="MotA_ExbB"/>
    <property type="match status" value="1"/>
</dbReference>
<dbReference type="InterPro" id="IPR002898">
    <property type="entry name" value="MotA_ExbB_proton_chnl"/>
</dbReference>
<evidence type="ECO:0000256" key="5">
    <source>
        <dbReference type="ARBA" id="ARBA00022692"/>
    </source>
</evidence>
<dbReference type="Gene3D" id="3.40.640.10">
    <property type="entry name" value="Type I PLP-dependent aspartate aminotransferase-like (Major domain)"/>
    <property type="match status" value="1"/>
</dbReference>
<evidence type="ECO:0000256" key="7">
    <source>
        <dbReference type="ARBA" id="ARBA00022840"/>
    </source>
</evidence>
<feature type="transmembrane region" description="Helical" evidence="15">
    <location>
        <begin position="217"/>
        <end position="236"/>
    </location>
</feature>
<dbReference type="CDD" id="cd06453">
    <property type="entry name" value="SufS_like"/>
    <property type="match status" value="1"/>
</dbReference>
<dbReference type="SUPFAM" id="SSF53383">
    <property type="entry name" value="PLP-dependent transferases"/>
    <property type="match status" value="1"/>
</dbReference>
<dbReference type="NCBIfam" id="TIGR01978">
    <property type="entry name" value="sufC"/>
    <property type="match status" value="1"/>
</dbReference>
<evidence type="ECO:0000256" key="11">
    <source>
        <dbReference type="ARBA" id="ARBA00043967"/>
    </source>
</evidence>
<dbReference type="InterPro" id="IPR036465">
    <property type="entry name" value="vWFA_dom_sf"/>
</dbReference>
<dbReference type="NCBIfam" id="TIGR01980">
    <property type="entry name" value="sufB"/>
    <property type="match status" value="1"/>
</dbReference>
<dbReference type="InterPro" id="IPR003439">
    <property type="entry name" value="ABC_transporter-like_ATP-bd"/>
</dbReference>
<evidence type="ECO:0000259" key="16">
    <source>
        <dbReference type="PROSITE" id="PS50893"/>
    </source>
</evidence>
<dbReference type="EC" id="2.8.1.7" evidence="3"/>
<keyword evidence="7" id="KW-0067">ATP-binding</keyword>
<dbReference type="InterPro" id="IPR037284">
    <property type="entry name" value="SUF_FeS_clus_asmbl_SufBD_sf"/>
</dbReference>
<dbReference type="PROSITE" id="PS00595">
    <property type="entry name" value="AA_TRANSFER_CLASS_5"/>
    <property type="match status" value="1"/>
</dbReference>
<evidence type="ECO:0000256" key="14">
    <source>
        <dbReference type="SAM" id="MobiDB-lite"/>
    </source>
</evidence>
<dbReference type="InterPro" id="IPR015424">
    <property type="entry name" value="PyrdxlP-dep_Trfase"/>
</dbReference>
<feature type="transmembrane region" description="Helical" evidence="15">
    <location>
        <begin position="9"/>
        <end position="30"/>
    </location>
</feature>
<dbReference type="SUPFAM" id="SSF101960">
    <property type="entry name" value="Stabilizer of iron transporter SufD"/>
    <property type="match status" value="2"/>
</dbReference>
<dbReference type="PROSITE" id="PS50893">
    <property type="entry name" value="ABC_TRANSPORTER_2"/>
    <property type="match status" value="1"/>
</dbReference>
<dbReference type="InterPro" id="IPR010970">
    <property type="entry name" value="Cys_dSase_SufS"/>
</dbReference>
<dbReference type="PANTHER" id="PTHR30508">
    <property type="entry name" value="FES CLUSTER ASSEMBLY PROTEIN SUF"/>
    <property type="match status" value="1"/>
</dbReference>
<proteinExistence type="inferred from homology"/>
<dbReference type="InterPro" id="IPR020578">
    <property type="entry name" value="Aminotrans_V_PyrdxlP_BS"/>
</dbReference>
<dbReference type="InterPro" id="IPR027417">
    <property type="entry name" value="P-loop_NTPase"/>
</dbReference>
<dbReference type="InterPro" id="IPR000825">
    <property type="entry name" value="SUF_FeS_clus_asmbl_SufBD_core"/>
</dbReference>
<evidence type="ECO:0000256" key="10">
    <source>
        <dbReference type="ARBA" id="ARBA00023136"/>
    </source>
</evidence>
<dbReference type="CDD" id="cd00198">
    <property type="entry name" value="vWFA"/>
    <property type="match status" value="1"/>
</dbReference>
<dbReference type="GO" id="GO:0006534">
    <property type="term" value="P:cysteine metabolic process"/>
    <property type="evidence" value="ECO:0007669"/>
    <property type="project" value="InterPro"/>
</dbReference>
<dbReference type="Gene3D" id="2.60.300.12">
    <property type="entry name" value="HesB-like domain"/>
    <property type="match status" value="1"/>
</dbReference>
<keyword evidence="4" id="KW-1003">Cell membrane</keyword>
<protein>
    <recommendedName>
        <fullName evidence="3">cysteine desulfurase</fullName>
        <ecNumber evidence="3">2.8.1.7</ecNumber>
    </recommendedName>
</protein>
<feature type="domain" description="ABC transporter" evidence="16">
    <location>
        <begin position="1951"/>
        <end position="2196"/>
    </location>
</feature>
<dbReference type="InterPro" id="IPR017871">
    <property type="entry name" value="ABC_transporter-like_CS"/>
</dbReference>
<sequence>MNKKLPFELIYQVSALIIAVIIVHLVYVTIIRPNADAILQQQAELAASGEPFVQDRSLYVVLRDYEQESCFILMFWAMAIMGLKARSALAERSLLNENFIQVSEGVSILPEDTREYTRPLQGLPEASRESLLPRTLLAALQRFSSTRNVQDVSEAVKSVCEAESDRLDSELSMVRYIAWAIPSIGFIGTVRGIGEALGQAYRAVEGDIAGVTTSLGVAFNSTFIALVISIVLMFLVHQLQLIQERLVLDTHTYCDQRLLRHLQPHQAARTFTGAAAQTPNGLIFDDDALARSRSHPQQFNNRYLSTIAADPVAGDLGLAKNHADLIYRHLLQLDLPASEPLVLAVSGQISNAQLGLLLGICAEAQLTVKGFIDLALGQSLSIPADTGYHVLDVEQHRISLAEIQIRDGIRVQTRTTAIDGVGTASIIEGWMNVIADEFVQKTRFDPLHSGQTEQHLFDQVYPWLTESQMQDHVVSISNGESSREVEITAARLLEKLTQRLAGVELGQVDHLVLTPRAASIPALKSQLEQRVQQCSVVLESDILGNYEQLAASLSDAQVKRISQAANIGTRRSNESAADAFQENPHTQALAPNTLATHWLLQHTAYPLDHPTLTAAGVHNGSEVAAGTQVTVAGQTYTAIRVQQGEKDLFELIESLDDVKARVEQSDANLASTAQTIETQEASLEELEDASVAQTESLKALTADIESREAEVNRLLALKAANDGSQVRSFEGEGDRQYLTGLKVGGRNIVIAIDTSASMLDDTIVNVLRRRNMDDARKQAAPKWQRAVRTAEWLAAQLPLDADFQVYTFAEQTRSLVADNDDDWQPMYDGQALNASIAELRTIIPNGGSSLVNLILEIRNLSPIPDNVYLITDGLPTQGENAPRSATVTGRRRLELFGEAVDRLPKQIPINVIMFPMEGDPMASAAYWNVARVNDEQADLAQKLDQLAELQQQLAIILGQFDNLSEAQQEISTENLQLASAKQSLTDEMQRLLGLDFKRDSGLVGGIAVDSEYIIFVIDTSGSMQSVAWPQVVRKVSETLAIYPGVKGIQVMNDMGDYMFTRYAGRWIEDTPALRNSIIQTLQTWAPFSNSSPVEGITAAINTYYDPDKRISIYVFGDDYTGNSIEDVVEAVDRVNLTDASGRRRVRIHAVGFPVYLDQPNARVYRFAALMRELAFRNDGTFVVSLGIFLDDTLINYAHEETIDQSGSWEVQIGQAQTQLFTNLATGLFENYTFVSGNTIAAPMDGVLKPNITEVQFSIPAQTRSDYYEVWVRYEFELYDRQGNVVGSWKLPAYGKASKNNHGSSSNGLQAAAIAACRDAMAFFSINFTREPAVQKWIAAGKPSLPAPVTTNDSPAVERDAETTATSQEGAEAELDFIDCVGRSVSSGSNGVQVISEQDFMDAMFPWFEPRTAPMNTTDLPSLLTQPLLAERVREIGLKYLVWLEGSTKRVAQGGSLSCTITPGGGGCFGFLSWENDSSYEASIWDTHTAKTAGRISSDAAGTSYMPAIVAGFVSDIESDTIPPGLDESVVRFISAKKGEPEWLTEWRLQAYTHWRAMTAPEWAHVHFPAVDFEAISYYSAPKDMSDGPKSLADVDPELLRTYEKLGIPLHEQEALAGVIQSRPNVAVDAVFDSVSIATTFKDKLAEAGVVFCPISEAVHSHPELVKKYLGSVVPQRDNFYAALNSAVFSDGSFVYIPKGVRCPMELSTYFRINERNTGQFERTLIIADEGSHVSYLEGCTAPMRDENQLHAAVVELVALGDAQIKYSTVQNWYPGDENGKGGIYNFVTKRGLCAGARSKISWTQVETGSAITWKYPSVVLRGDHSVGEFYSVALTNNMQQADTGTKMIHMGKDTRSTIISKGISTGRSENTYRGLVRISPTASGARNFTQCDSLLIGDTCGAHTFPYIENSNTHAIVEHEATTSKVSEDQLFACQQRGIDPEKAVSMIVNGFCKEVFKELPMEFAVEAGKLLEVNAGEVHAIMGPNGSGKSTLANILAGKPGYEITSGSVEFEGQDISDWEPHERAHAGIFLAFQYPVEIPGVSNMEFLKASLDAKAFANKQEQTNAAQFIKTARSLAKSLDLNPDFLKRGVNEGFSGGEKKRNEILQLLLLQPKLAVLDETDSGLDIDALQVVAEGVNRFRNADNGVVLITHYQRLLDYIVPDFVHVLADGKIVQSGDKSLALELEKKGEDSEQFHDALSRALNSKTHRERWKYTKSQPILDMLEAPAVTPDWHTLPAGVELQALSQDLQDAPLQHQIDDAPEASSALCYHDKLSLVEASGNPTQPLVIQHRGHSAPIVLKVAANSHLELHEIYSDNIDQHQTLWIELGPGSSLTHARNSFVQAKHWQFLRVTLAKDASYILHNHSSGGEMRRQDIQILCNEPGASAQVTSASQIGKGQHLDQQITLEHRAAHTSSQQVFHNIVEDKAKVTFNGRIHIHKHCPQVAATLQNRNLALGDNATINTKPELEIYTDDVTCAHGATVGQLDPQHVFYCASRGIPPLQARALLAQDEPLVYLDSAATTQKPDTVINAVADYYRHSNANVHRAAHKLAEEATTLLEDARTLAQQYIGASDRREVIFTRGTTESINLVAQGLQGYLSEGDEILLTALEHHSNIVPWQMLAQRTGASLKIVAVDANGDLDLADFYQKLSRRTKVFTCNHISNALGTVNPVAELVQAAKDAGAITLIDGAQAILHEQLNVTALDCDFYAFSGHKMYAPTGIGILYGKLARLEALPPYQGGGEMIEHVTFESSTYQQPPYKFEAGTPNIGGAVGLGAAIRRDIYAWQLKKAAADLPMVAGTEVDMITEGLNSALVFKNPNATSYCGCGESFAVSADEDIDDSVAADLDSLATDVGNMARIAGADADAIGLQPEVLEFEAVNPDGSVNPDHVRQALESVFDPEIPVNIADLGLIYATSINDGEVNIAMTLTAPGCGMGPVLVQEVKDRVATTFTFFDDWEDKYRFVIDLGKELQDIPDEDKQDGNLIRGCQSQVWLTHQITPDGILNFKLDSDAFIVRGLISIVLTALNNKRPEEILAFDIYALFEELELLQHLSQTRGNGLRAMIARIRDIAEDLS</sequence>
<evidence type="ECO:0000256" key="12">
    <source>
        <dbReference type="ARBA" id="ARBA00050776"/>
    </source>
</evidence>
<reference evidence="17" key="1">
    <citation type="submission" date="2021-02" db="EMBL/GenBank/DDBJ databases">
        <authorList>
            <person name="Dougan E. K."/>
            <person name="Rhodes N."/>
            <person name="Thang M."/>
            <person name="Chan C."/>
        </authorList>
    </citation>
    <scope>NUCLEOTIDE SEQUENCE</scope>
</reference>
<dbReference type="Pfam" id="PF00266">
    <property type="entry name" value="Aminotran_5"/>
    <property type="match status" value="1"/>
</dbReference>
<keyword evidence="10 15" id="KW-0472">Membrane</keyword>
<dbReference type="InterPro" id="IPR010231">
    <property type="entry name" value="SUF_FeS_clus_asmbl_SufB"/>
</dbReference>
<dbReference type="EMBL" id="CAJNJA010037918">
    <property type="protein sequence ID" value="CAE7740830.1"/>
    <property type="molecule type" value="Genomic_DNA"/>
</dbReference>
<dbReference type="GO" id="GO:0016226">
    <property type="term" value="P:iron-sulfur cluster assembly"/>
    <property type="evidence" value="ECO:0007669"/>
    <property type="project" value="InterPro"/>
</dbReference>
<comment type="similarity">
    <text evidence="11">Belongs to the iron-sulfur cluster assembly SufBD family.</text>
</comment>
<dbReference type="GO" id="GO:0005886">
    <property type="term" value="C:plasma membrane"/>
    <property type="evidence" value="ECO:0007669"/>
    <property type="project" value="UniProtKB-SubCell"/>
</dbReference>
<dbReference type="InterPro" id="IPR003593">
    <property type="entry name" value="AAA+_ATPase"/>
</dbReference>
<dbReference type="Pfam" id="PF01883">
    <property type="entry name" value="FeS_assembly_P"/>
    <property type="match status" value="1"/>
</dbReference>
<keyword evidence="6" id="KW-0547">Nucleotide-binding</keyword>
<keyword evidence="5 15" id="KW-0812">Transmembrane</keyword>
<comment type="catalytic activity">
    <reaction evidence="12">
        <text>(sulfur carrier)-H + L-cysteine = (sulfur carrier)-SH + L-alanine</text>
        <dbReference type="Rhea" id="RHEA:43892"/>
        <dbReference type="Rhea" id="RHEA-COMP:14737"/>
        <dbReference type="Rhea" id="RHEA-COMP:14739"/>
        <dbReference type="ChEBI" id="CHEBI:29917"/>
        <dbReference type="ChEBI" id="CHEBI:35235"/>
        <dbReference type="ChEBI" id="CHEBI:57972"/>
        <dbReference type="ChEBI" id="CHEBI:64428"/>
        <dbReference type="EC" id="2.8.1.7"/>
    </reaction>
</comment>
<dbReference type="Gene3D" id="3.40.50.410">
    <property type="entry name" value="von Willebrand factor, type A domain"/>
    <property type="match status" value="1"/>
</dbReference>
<dbReference type="InterPro" id="IPR034904">
    <property type="entry name" value="FSCA_dom_sf"/>
</dbReference>
<dbReference type="SUPFAM" id="SSF52540">
    <property type="entry name" value="P-loop containing nucleoside triphosphate hydrolases"/>
    <property type="match status" value="1"/>
</dbReference>
<feature type="region of interest" description="Disordered" evidence="14">
    <location>
        <begin position="1344"/>
        <end position="1368"/>
    </location>
</feature>
<evidence type="ECO:0000256" key="8">
    <source>
        <dbReference type="ARBA" id="ARBA00022898"/>
    </source>
</evidence>
<dbReference type="CDD" id="cd03217">
    <property type="entry name" value="ABC_FeS_Assembly"/>
    <property type="match status" value="1"/>
</dbReference>
<feature type="coiled-coil region" evidence="13">
    <location>
        <begin position="929"/>
        <end position="983"/>
    </location>
</feature>